<evidence type="ECO:0000313" key="2">
    <source>
        <dbReference type="Proteomes" id="UP000236728"/>
    </source>
</evidence>
<dbReference type="EMBL" id="FNVA01000010">
    <property type="protein sequence ID" value="SEG71142.1"/>
    <property type="molecule type" value="Genomic_DNA"/>
</dbReference>
<dbReference type="InterPro" id="IPR016024">
    <property type="entry name" value="ARM-type_fold"/>
</dbReference>
<dbReference type="RefSeq" id="WP_103935297.1">
    <property type="nucleotide sequence ID" value="NZ_FNVA01000010.1"/>
</dbReference>
<proteinExistence type="predicted"/>
<dbReference type="SUPFAM" id="SSF52540">
    <property type="entry name" value="P-loop containing nucleoside triphosphate hydrolases"/>
    <property type="match status" value="1"/>
</dbReference>
<organism evidence="1 2">
    <name type="scientific">Bryocella elongata</name>
    <dbReference type="NCBI Taxonomy" id="863522"/>
    <lineage>
        <taxon>Bacteria</taxon>
        <taxon>Pseudomonadati</taxon>
        <taxon>Acidobacteriota</taxon>
        <taxon>Terriglobia</taxon>
        <taxon>Terriglobales</taxon>
        <taxon>Acidobacteriaceae</taxon>
        <taxon>Bryocella</taxon>
    </lineage>
</organism>
<dbReference type="SUPFAM" id="SSF48371">
    <property type="entry name" value="ARM repeat"/>
    <property type="match status" value="1"/>
</dbReference>
<dbReference type="Gene3D" id="3.40.50.300">
    <property type="entry name" value="P-loop containing nucleotide triphosphate hydrolases"/>
    <property type="match status" value="1"/>
</dbReference>
<protein>
    <submittedName>
        <fullName evidence="1">Uncharacterized protein</fullName>
    </submittedName>
</protein>
<keyword evidence="2" id="KW-1185">Reference proteome</keyword>
<dbReference type="Proteomes" id="UP000236728">
    <property type="component" value="Unassembled WGS sequence"/>
</dbReference>
<accession>A0A1H6CE42</accession>
<name>A0A1H6CE42_9BACT</name>
<gene>
    <name evidence="1" type="ORF">SAMN05421819_4459</name>
</gene>
<dbReference type="InterPro" id="IPR027417">
    <property type="entry name" value="P-loop_NTPase"/>
</dbReference>
<reference evidence="1 2" key="1">
    <citation type="submission" date="2016-10" db="EMBL/GenBank/DDBJ databases">
        <authorList>
            <person name="de Groot N.N."/>
        </authorList>
    </citation>
    <scope>NUCLEOTIDE SEQUENCE [LARGE SCALE GENOMIC DNA]</scope>
    <source>
        <strain evidence="1 2">DSM 22489</strain>
    </source>
</reference>
<dbReference type="OrthoDB" id="9772811at2"/>
<sequence length="1634" mass="181049">MQGGARYQNQVTAWLASKMLAERPAAPILGRGTLTYIATESGEAVDDALAGTDQGSFAFVQAKRKLSLSARDGSDLESVVNQAVRQIASAVEPGKRPWSRALNPDSDRLLLVTSSDSPATIKTHLRNALQRIGGLHPEQTIMDAAKNRQEEEALTDLVTLLNREWENVAGTAPTVDEQKLFLKLFDVEVLDPDDGETHESGAKGELAAFVLKDSSQEHLAWTALVAICGTSAARQTGFTLEGLRRSLRADHIALKAVPSFDADIEALRRHTKSTLDHLAGLSRIQIGGQELKADRLAVTELIRIAEQTSTLIVGQPGAGKSGATYDTARRLQEQGYDVICFAVDRLDFTNLSQVQSEVGLRHKLTDVIKAWDGNGKGIILIDALDAARGAAAGEVILGLIQELKNGSRWNVVASVRKWDLRYNPDLRAIFRPTAAIHVAAELTDTEFYDVTHINVPVFSAEELDAICSRSTPLQTLKESANADMIALLRVPFNLRLAAELLDSGMETAEFSPLRDQVGLLEAYWKRRVAVVPDGDSREQVLRLCLSDMVANRRLRTSRAKALEGGGVEPLRQLLSLNVLSEWQASSASSPNRQLLAFAHNVLFDFGAAELYLPHEPDDFLALMAAQPDLALLLRPSLHMRFQRLWMTDKALFWDLTFRLCANESLPALLQSCPLGIVAPNAKAAEDVEPLAAQLRKPPEDQPPGAARAYRHLVGVLVAGASDNRPDLGTDAGPWLGLAADALIPVDASQAVDVQSWLDSALQRWGTQTLDQMNRLGTLARTLLDRVWSAEDRNGPWAKAAIKNVVTTFGSDKEASAALLRRAFEIEHLMQYGHEELNPMAREVARLARLHPAFVRDLYIATFGWQETSDDRTSLNQSRLMGFLSNRAQDYKHARWELAQRYGRFLEAAPSAAMQALFSIVEGECRTKHRDTSKVVPFTVAGIATGIREDHSHIWDTGYGMDENAHAILNHFFHYLQECLQDAELAEFTAALVRYLITGARDAVLWRRLLELAARFPVLAQQIHDAASAEPLLIASDTERQVYLFIEALHPLSTQDERERIEKAIIALGNLPEPRRRWGEHRRDTYLAALKDDAIVTQQSRTRIEELRAASRLRTGAPMDPRAQGGAVAIDPEQFYEMAGVSTEGPANQRLVDLLRPVRGFCGNYSINGDPPNLDAALAVVPALKALEAALRSCEPSAITDDMIHTAHGYLVEAASKIARVTELDAASDLGMLVQRILDEGVTAHWPADGADAEHYEGGWGSLPGRIEAAEGLFYLLANPSFDVERILANLRILALDRLPVVRFQVAWRLLLLYDRAPAAMWELIELLSSDPSYRVRLEVVTALDRCARALPDRALALMTKMLDESGTALGKPEEVRNHCIACLTCCYLWRDDPTAKVTVDRIVEGIPATAREAGKMFPTLRNALQYVEPAHSERALRTRERAAKLFNEITGKAVPLLRELIAKRLRREKPTEAEETQFDDLERLLVTCSTELFYASGAFQELRHGLPPELTTAEQRELYPALGPSWNLLAEIGSPNLVHHMVQTLEMYIPVDPAGVFLLVGKAVLAGRLWRYHFEDQAVDLVVRIIRTYIAEHRSIFEKNPECLRVLRELLDLFITAGWPSARIVAYRVDEVFR</sequence>
<evidence type="ECO:0000313" key="1">
    <source>
        <dbReference type="EMBL" id="SEG71142.1"/>
    </source>
</evidence>